<dbReference type="KEGG" id="psco:LY89DRAFT_687002"/>
<dbReference type="GeneID" id="28825132"/>
<dbReference type="InParanoid" id="A0A194X2Y9"/>
<accession>A0A194X2Y9</accession>
<feature type="chain" id="PRO_5008267821" evidence="1">
    <location>
        <begin position="23"/>
        <end position="209"/>
    </location>
</feature>
<evidence type="ECO:0000256" key="1">
    <source>
        <dbReference type="SAM" id="SignalP"/>
    </source>
</evidence>
<keyword evidence="3" id="KW-1185">Reference proteome</keyword>
<evidence type="ECO:0000313" key="2">
    <source>
        <dbReference type="EMBL" id="KUJ14553.1"/>
    </source>
</evidence>
<dbReference type="OrthoDB" id="5358886at2759"/>
<sequence length="209" mass="24258">MLTQAALRTLAFICIFPFLTHAGLISRDFTNPSTSLMKRNYGPSYNPWQWPRTLTVASDPQQRGSCSEFPEIQVGETHSWTAPNNTIEVFCWQNHTTWTGTDFLRLVEDCYINSEYLGPGKWEKDYNGSLPKNFKELLPWCGPIRPYEIFDGNISHETDYMDWDGERKAGQKCFLSPDTEDDFVMKEWEWTVTHCWVEGTEVEGNKYAD</sequence>
<gene>
    <name evidence="2" type="ORF">LY89DRAFT_687002</name>
</gene>
<protein>
    <submittedName>
        <fullName evidence="2">Uncharacterized protein</fullName>
    </submittedName>
</protein>
<dbReference type="RefSeq" id="XP_018068908.1">
    <property type="nucleotide sequence ID" value="XM_018215406.1"/>
</dbReference>
<reference evidence="2 3" key="1">
    <citation type="submission" date="2015-10" db="EMBL/GenBank/DDBJ databases">
        <title>Full genome of DAOMC 229536 Phialocephala scopiformis, a fungal endophyte of spruce producing the potent anti-insectan compound rugulosin.</title>
        <authorList>
            <consortium name="DOE Joint Genome Institute"/>
            <person name="Walker A.K."/>
            <person name="Frasz S.L."/>
            <person name="Seifert K.A."/>
            <person name="Miller J.D."/>
            <person name="Mondo S.J."/>
            <person name="Labutti K."/>
            <person name="Lipzen A."/>
            <person name="Dockter R."/>
            <person name="Kennedy M."/>
            <person name="Grigoriev I.V."/>
            <person name="Spatafora J.W."/>
        </authorList>
    </citation>
    <scope>NUCLEOTIDE SEQUENCE [LARGE SCALE GENOMIC DNA]</scope>
    <source>
        <strain evidence="2 3">CBS 120377</strain>
    </source>
</reference>
<feature type="signal peptide" evidence="1">
    <location>
        <begin position="1"/>
        <end position="22"/>
    </location>
</feature>
<dbReference type="Proteomes" id="UP000070700">
    <property type="component" value="Unassembled WGS sequence"/>
</dbReference>
<evidence type="ECO:0000313" key="3">
    <source>
        <dbReference type="Proteomes" id="UP000070700"/>
    </source>
</evidence>
<dbReference type="AlphaFoldDB" id="A0A194X2Y9"/>
<keyword evidence="1" id="KW-0732">Signal</keyword>
<proteinExistence type="predicted"/>
<organism evidence="2 3">
    <name type="scientific">Mollisia scopiformis</name>
    <name type="common">Conifer needle endophyte fungus</name>
    <name type="synonym">Phialocephala scopiformis</name>
    <dbReference type="NCBI Taxonomy" id="149040"/>
    <lineage>
        <taxon>Eukaryota</taxon>
        <taxon>Fungi</taxon>
        <taxon>Dikarya</taxon>
        <taxon>Ascomycota</taxon>
        <taxon>Pezizomycotina</taxon>
        <taxon>Leotiomycetes</taxon>
        <taxon>Helotiales</taxon>
        <taxon>Mollisiaceae</taxon>
        <taxon>Mollisia</taxon>
    </lineage>
</organism>
<name>A0A194X2Y9_MOLSC</name>
<dbReference type="EMBL" id="KQ947420">
    <property type="protein sequence ID" value="KUJ14553.1"/>
    <property type="molecule type" value="Genomic_DNA"/>
</dbReference>